<feature type="transmembrane region" description="Helical" evidence="2">
    <location>
        <begin position="210"/>
        <end position="229"/>
    </location>
</feature>
<feature type="transmembrane region" description="Helical" evidence="2">
    <location>
        <begin position="241"/>
        <end position="259"/>
    </location>
</feature>
<keyword evidence="2" id="KW-0472">Membrane</keyword>
<proteinExistence type="predicted"/>
<feature type="transmembrane region" description="Helical" evidence="2">
    <location>
        <begin position="184"/>
        <end position="203"/>
    </location>
</feature>
<name>A0A1H1E5P5_9MICC</name>
<dbReference type="Proteomes" id="UP000181917">
    <property type="component" value="Unassembled WGS sequence"/>
</dbReference>
<dbReference type="OrthoDB" id="4938257at2"/>
<keyword evidence="2" id="KW-1133">Transmembrane helix</keyword>
<feature type="region of interest" description="Disordered" evidence="1">
    <location>
        <begin position="113"/>
        <end position="140"/>
    </location>
</feature>
<feature type="transmembrane region" description="Helical" evidence="2">
    <location>
        <begin position="95"/>
        <end position="112"/>
    </location>
</feature>
<evidence type="ECO:0000313" key="4">
    <source>
        <dbReference type="Proteomes" id="UP000181917"/>
    </source>
</evidence>
<protein>
    <submittedName>
        <fullName evidence="3">Uncharacterized protein</fullName>
    </submittedName>
</protein>
<feature type="compositionally biased region" description="Low complexity" evidence="1">
    <location>
        <begin position="119"/>
        <end position="129"/>
    </location>
</feature>
<feature type="transmembrane region" description="Helical" evidence="2">
    <location>
        <begin position="44"/>
        <end position="63"/>
    </location>
</feature>
<dbReference type="EMBL" id="FNKH01000002">
    <property type="protein sequence ID" value="SDQ83799.1"/>
    <property type="molecule type" value="Genomic_DNA"/>
</dbReference>
<feature type="transmembrane region" description="Helical" evidence="2">
    <location>
        <begin position="143"/>
        <end position="164"/>
    </location>
</feature>
<evidence type="ECO:0000256" key="2">
    <source>
        <dbReference type="SAM" id="Phobius"/>
    </source>
</evidence>
<evidence type="ECO:0000256" key="1">
    <source>
        <dbReference type="SAM" id="MobiDB-lite"/>
    </source>
</evidence>
<keyword evidence="4" id="KW-1185">Reference proteome</keyword>
<sequence length="307" mass="32565">MVAGARIWAGLAVLFWAVAFFGIVDLLTVFSANEGFAAVMGLEASWGVLFTFVISGAFLAIAARPQEPGPALVQLWTTAAALLLAWIFTHDTSPLVVAAILIPMTLLSSVAGRHDRRSTSGGSPGSPSRQPRRRRTTSGLDPSGPLLLLALVGVPFWWAYAAAAVELSQTPGIEDDITWGLTHWPVQAALGLYLSLAVLVMTFWAPGRTLLGTSCWISSVVLGATWLLYPASAGSVDSVGLSILAVAWGTAVFFCRYLGHPRPDPPDDGVLAVHRPLGPQLSGTRARHVDRAAHDNPVLPGFTQIDQ</sequence>
<reference evidence="3 4" key="1">
    <citation type="submission" date="2016-10" db="EMBL/GenBank/DDBJ databases">
        <authorList>
            <person name="de Groot N.N."/>
        </authorList>
    </citation>
    <scope>NUCLEOTIDE SEQUENCE [LARGE SCALE GENOMIC DNA]</scope>
    <source>
        <strain evidence="3 4">DSM 20117</strain>
    </source>
</reference>
<dbReference type="AlphaFoldDB" id="A0A1H1E5P5"/>
<keyword evidence="2" id="KW-0812">Transmembrane</keyword>
<dbReference type="STRING" id="37928.SAMN04489742_2765"/>
<feature type="transmembrane region" description="Helical" evidence="2">
    <location>
        <begin position="70"/>
        <end position="89"/>
    </location>
</feature>
<evidence type="ECO:0000313" key="3">
    <source>
        <dbReference type="EMBL" id="SDQ83799.1"/>
    </source>
</evidence>
<accession>A0A1H1E5P5</accession>
<gene>
    <name evidence="3" type="ORF">SAMN04489742_2765</name>
</gene>
<organism evidence="3 4">
    <name type="scientific">Crystallibacter crystallopoietes</name>
    <dbReference type="NCBI Taxonomy" id="37928"/>
    <lineage>
        <taxon>Bacteria</taxon>
        <taxon>Bacillati</taxon>
        <taxon>Actinomycetota</taxon>
        <taxon>Actinomycetes</taxon>
        <taxon>Micrococcales</taxon>
        <taxon>Micrococcaceae</taxon>
        <taxon>Crystallibacter</taxon>
    </lineage>
</organism>
<dbReference type="RefSeq" id="WP_139186787.1">
    <property type="nucleotide sequence ID" value="NZ_CP018863.1"/>
</dbReference>
<feature type="transmembrane region" description="Helical" evidence="2">
    <location>
        <begin position="7"/>
        <end position="32"/>
    </location>
</feature>